<dbReference type="InterPro" id="IPR047249">
    <property type="entry name" value="BRCT_p53bp1-like_rpt1"/>
</dbReference>
<comment type="subcellular location">
    <subcellularLocation>
        <location evidence="1">Nucleus</location>
    </subcellularLocation>
</comment>
<feature type="region of interest" description="Disordered" evidence="4">
    <location>
        <begin position="271"/>
        <end position="294"/>
    </location>
</feature>
<proteinExistence type="predicted"/>
<evidence type="ECO:0000256" key="3">
    <source>
        <dbReference type="ARBA" id="ARBA00023242"/>
    </source>
</evidence>
<evidence type="ECO:0000256" key="2">
    <source>
        <dbReference type="ARBA" id="ARBA00022763"/>
    </source>
</evidence>
<dbReference type="AlphaFoldDB" id="A0A9P4MGA9"/>
<dbReference type="GO" id="GO:0042393">
    <property type="term" value="F:histone binding"/>
    <property type="evidence" value="ECO:0007669"/>
    <property type="project" value="TreeGrafter"/>
</dbReference>
<dbReference type="PANTHER" id="PTHR15321:SF3">
    <property type="entry name" value="TP53-BINDING PROTEIN 1"/>
    <property type="match status" value="1"/>
</dbReference>
<dbReference type="InterPro" id="IPR036420">
    <property type="entry name" value="BRCT_dom_sf"/>
</dbReference>
<keyword evidence="7" id="KW-1185">Reference proteome</keyword>
<feature type="domain" description="BRCT" evidence="5">
    <location>
        <begin position="952"/>
        <end position="1021"/>
    </location>
</feature>
<feature type="compositionally biased region" description="Polar residues" evidence="4">
    <location>
        <begin position="655"/>
        <end position="668"/>
    </location>
</feature>
<dbReference type="SUPFAM" id="SSF52113">
    <property type="entry name" value="BRCT domain"/>
    <property type="match status" value="1"/>
</dbReference>
<dbReference type="InterPro" id="IPR001357">
    <property type="entry name" value="BRCT_dom"/>
</dbReference>
<dbReference type="GO" id="GO:0005634">
    <property type="term" value="C:nucleus"/>
    <property type="evidence" value="ECO:0007669"/>
    <property type="project" value="UniProtKB-SubCell"/>
</dbReference>
<feature type="region of interest" description="Disordered" evidence="4">
    <location>
        <begin position="432"/>
        <end position="492"/>
    </location>
</feature>
<dbReference type="EMBL" id="ML996085">
    <property type="protein sequence ID" value="KAF2153390.1"/>
    <property type="molecule type" value="Genomic_DNA"/>
</dbReference>
<feature type="region of interest" description="Disordered" evidence="4">
    <location>
        <begin position="647"/>
        <end position="670"/>
    </location>
</feature>
<dbReference type="OrthoDB" id="129353at2759"/>
<comment type="caution">
    <text evidence="6">The sequence shown here is derived from an EMBL/GenBank/DDBJ whole genome shotgun (WGS) entry which is preliminary data.</text>
</comment>
<feature type="region of interest" description="Disordered" evidence="4">
    <location>
        <begin position="238"/>
        <end position="259"/>
    </location>
</feature>
<gene>
    <name evidence="6" type="ORF">K461DRAFT_139759</name>
</gene>
<dbReference type="GO" id="GO:0045944">
    <property type="term" value="P:positive regulation of transcription by RNA polymerase II"/>
    <property type="evidence" value="ECO:0007669"/>
    <property type="project" value="TreeGrafter"/>
</dbReference>
<feature type="region of interest" description="Disordered" evidence="4">
    <location>
        <begin position="163"/>
        <end position="213"/>
    </location>
</feature>
<dbReference type="CDD" id="cd17745">
    <property type="entry name" value="BRCT_p53bp1_rpt1"/>
    <property type="match status" value="1"/>
</dbReference>
<name>A0A9P4MGA9_9PEZI</name>
<dbReference type="InterPro" id="IPR047252">
    <property type="entry name" value="TP53BP1-like"/>
</dbReference>
<feature type="domain" description="BRCT" evidence="5">
    <location>
        <begin position="736"/>
        <end position="854"/>
    </location>
</feature>
<organism evidence="6 7">
    <name type="scientific">Myriangium duriaei CBS 260.36</name>
    <dbReference type="NCBI Taxonomy" id="1168546"/>
    <lineage>
        <taxon>Eukaryota</taxon>
        <taxon>Fungi</taxon>
        <taxon>Dikarya</taxon>
        <taxon>Ascomycota</taxon>
        <taxon>Pezizomycotina</taxon>
        <taxon>Dothideomycetes</taxon>
        <taxon>Dothideomycetidae</taxon>
        <taxon>Myriangiales</taxon>
        <taxon>Myriangiaceae</taxon>
        <taxon>Myriangium</taxon>
    </lineage>
</organism>
<evidence type="ECO:0000256" key="1">
    <source>
        <dbReference type="ARBA" id="ARBA00004123"/>
    </source>
</evidence>
<accession>A0A9P4MGA9</accession>
<protein>
    <recommendedName>
        <fullName evidence="5">BRCT domain-containing protein</fullName>
    </recommendedName>
</protein>
<dbReference type="Gene3D" id="3.40.50.10190">
    <property type="entry name" value="BRCT domain"/>
    <property type="match status" value="1"/>
</dbReference>
<sequence>MAADRNSLESQPFNQMQALMLQQPDTREDDLGNPSHALARQSRISPGAETRHLVRPNADTQLPPLSRSAPEMGLLLNKSYPQALDEKRAAMSFNVFDELDGDTQPMPSQVYHGYNHVTHEESVGLHSLGGTPQATGNVDLLEDWDTQLSVPDHLRVHDVHSIDESAEDDGSQGLLSSMKRDTQPKTPAFAGFKRNRNGTTISPTTASKTPGSGLSAMFGPLNTKAPMTATQLFENTQAVSSPVLDGPRSDPLESRPSPDFMRTAAYSSPIKSDTVQASRPLTGPRDVYRSVNESQLQRRRRLGKFQQASIPASSSKVLFDDSQMSEDYAAIPDTARKPYPLMHAHPLSEESRIRPFQASADVDAQSEPADDNPVIEVSDHESLVGDDESVDEYDEYSQDIIPSQGKVRKVRTASRLGTPEILETEMEVAGSPAVVDGSSKNDQFKSGAAGQIQSSNRDRLTIANSQPLKSSEDCPPRPIEPSSLSSFVPGSQVALPSSQMRALVDAQVDDSKYSSLPMPPMTSPLIEESREESNIPSSPPAMNLERTQGEGSVLATKPQTPGTPAYAALFEQSKPLVQSSGIDERLISPKKVLVDGITSASQGAAHTGAKEKQHRPLVTDGNTLFNASDSNKTSLFATAATHISTSEESSAAISQGQKSISESPQKSGQVRRFADIAKDPIPPGSADEVDLSIAMDIVGDEDRDFLENKQPVRQPSKGKLRRIHKAKATDLAIKSVSGSLFNNMAFAVSYSTSDSDISRNRLISLITSQSGLVVCEGLHELFEPPPSTKSPYDHTLRLKPEYSSLGFVALIGDSHSRNQKYIQALALTLPTLHYKWAEDSARAGHAVPWGKYLLPAGCSKLLSDAVRSRTIPTYDPTSATLTITLRHRDRLLPADAGVLLLADKKKDMRRVYAFLSLAMGAGRIAFVDSISEAKEMLKGGEWGWVHCAADALGRVVEELGGETTGAISRGGKKGKRKRSLLANEELEEDKLDVTLSSGVRVVGDEWVIQSLILGSMYSTGE</sequence>
<feature type="compositionally biased region" description="Polar residues" evidence="4">
    <location>
        <begin position="482"/>
        <end position="492"/>
    </location>
</feature>
<dbReference type="GO" id="GO:0000077">
    <property type="term" value="P:DNA damage checkpoint signaling"/>
    <property type="evidence" value="ECO:0007669"/>
    <property type="project" value="TreeGrafter"/>
</dbReference>
<keyword evidence="3" id="KW-0539">Nucleus</keyword>
<evidence type="ECO:0000259" key="5">
    <source>
        <dbReference type="PROSITE" id="PS50172"/>
    </source>
</evidence>
<feature type="compositionally biased region" description="Polar residues" evidence="4">
    <location>
        <begin position="197"/>
        <end position="212"/>
    </location>
</feature>
<dbReference type="PANTHER" id="PTHR15321">
    <property type="entry name" value="TUMOR SUPPRESSOR P53-BINDING PROTEIN 1"/>
    <property type="match status" value="1"/>
</dbReference>
<reference evidence="6" key="1">
    <citation type="journal article" date="2020" name="Stud. Mycol.">
        <title>101 Dothideomycetes genomes: a test case for predicting lifestyles and emergence of pathogens.</title>
        <authorList>
            <person name="Haridas S."/>
            <person name="Albert R."/>
            <person name="Binder M."/>
            <person name="Bloem J."/>
            <person name="Labutti K."/>
            <person name="Salamov A."/>
            <person name="Andreopoulos B."/>
            <person name="Baker S."/>
            <person name="Barry K."/>
            <person name="Bills G."/>
            <person name="Bluhm B."/>
            <person name="Cannon C."/>
            <person name="Castanera R."/>
            <person name="Culley D."/>
            <person name="Daum C."/>
            <person name="Ezra D."/>
            <person name="Gonzalez J."/>
            <person name="Henrissat B."/>
            <person name="Kuo A."/>
            <person name="Liang C."/>
            <person name="Lipzen A."/>
            <person name="Lutzoni F."/>
            <person name="Magnuson J."/>
            <person name="Mondo S."/>
            <person name="Nolan M."/>
            <person name="Ohm R."/>
            <person name="Pangilinan J."/>
            <person name="Park H.-J."/>
            <person name="Ramirez L."/>
            <person name="Alfaro M."/>
            <person name="Sun H."/>
            <person name="Tritt A."/>
            <person name="Yoshinaga Y."/>
            <person name="Zwiers L.-H."/>
            <person name="Turgeon B."/>
            <person name="Goodwin S."/>
            <person name="Spatafora J."/>
            <person name="Crous P."/>
            <person name="Grigoriev I."/>
        </authorList>
    </citation>
    <scope>NUCLEOTIDE SEQUENCE</scope>
    <source>
        <strain evidence="6">CBS 260.36</strain>
    </source>
</reference>
<evidence type="ECO:0000256" key="4">
    <source>
        <dbReference type="SAM" id="MobiDB-lite"/>
    </source>
</evidence>
<feature type="compositionally biased region" description="Polar residues" evidence="4">
    <location>
        <begin position="8"/>
        <end position="17"/>
    </location>
</feature>
<evidence type="ECO:0000313" key="6">
    <source>
        <dbReference type="EMBL" id="KAF2153390.1"/>
    </source>
</evidence>
<evidence type="ECO:0000313" key="7">
    <source>
        <dbReference type="Proteomes" id="UP000799439"/>
    </source>
</evidence>
<keyword evidence="2" id="KW-0227">DNA damage</keyword>
<feature type="region of interest" description="Disordered" evidence="4">
    <location>
        <begin position="1"/>
        <end position="66"/>
    </location>
</feature>
<dbReference type="PROSITE" id="PS50172">
    <property type="entry name" value="BRCT"/>
    <property type="match status" value="2"/>
</dbReference>
<feature type="region of interest" description="Disordered" evidence="4">
    <location>
        <begin position="511"/>
        <end position="542"/>
    </location>
</feature>
<feature type="region of interest" description="Disordered" evidence="4">
    <location>
        <begin position="602"/>
        <end position="625"/>
    </location>
</feature>
<dbReference type="Proteomes" id="UP000799439">
    <property type="component" value="Unassembled WGS sequence"/>
</dbReference>